<comment type="similarity">
    <text evidence="2 6">Belongs to the plant self-incompatibility (S1) protein family.</text>
</comment>
<accession>A0ABM0Y4F7</accession>
<dbReference type="PANTHER" id="PTHR31232:SF54">
    <property type="entry name" value="S-PROTEIN HOMOLOG-RELATED"/>
    <property type="match status" value="1"/>
</dbReference>
<organism evidence="7 8">
    <name type="scientific">Camelina sativa</name>
    <name type="common">False flax</name>
    <name type="synonym">Myagrum sativum</name>
    <dbReference type="NCBI Taxonomy" id="90675"/>
    <lineage>
        <taxon>Eukaryota</taxon>
        <taxon>Viridiplantae</taxon>
        <taxon>Streptophyta</taxon>
        <taxon>Embryophyta</taxon>
        <taxon>Tracheophyta</taxon>
        <taxon>Spermatophyta</taxon>
        <taxon>Magnoliopsida</taxon>
        <taxon>eudicotyledons</taxon>
        <taxon>Gunneridae</taxon>
        <taxon>Pentapetalae</taxon>
        <taxon>rosids</taxon>
        <taxon>malvids</taxon>
        <taxon>Brassicales</taxon>
        <taxon>Brassicaceae</taxon>
        <taxon>Camelineae</taxon>
        <taxon>Camelina</taxon>
    </lineage>
</organism>
<sequence>MKNFVVFLFVLTLCLLNHVSGGGVRIANELKFNKKLWMRCYSKDNVIGPKIIPIGHHYSYYFDINFLGTTRFMCTLKQGPNYKHYQNFTAFKIINIKKIGGLWDWRAREDGIYLEKRDKDGHFVPHPVNPHKVYDWINKKK</sequence>
<keyword evidence="4 6" id="KW-0964">Secreted</keyword>
<proteinExistence type="inferred from homology"/>
<evidence type="ECO:0000256" key="4">
    <source>
        <dbReference type="ARBA" id="ARBA00022525"/>
    </source>
</evidence>
<keyword evidence="3 6" id="KW-0713">Self-incompatibility</keyword>
<feature type="chain" id="PRO_5044984256" description="S-protein homolog" evidence="6">
    <location>
        <begin position="22"/>
        <end position="141"/>
    </location>
</feature>
<evidence type="ECO:0000313" key="8">
    <source>
        <dbReference type="RefSeq" id="XP_010495301.1"/>
    </source>
</evidence>
<keyword evidence="5 6" id="KW-0732">Signal</keyword>
<reference evidence="7" key="1">
    <citation type="journal article" date="2014" name="Nat. Commun.">
        <title>The emerging biofuel crop Camelina sativa retains a highly undifferentiated hexaploid genome structure.</title>
        <authorList>
            <person name="Kagale S."/>
            <person name="Koh C."/>
            <person name="Nixon J."/>
            <person name="Bollina V."/>
            <person name="Clarke W.E."/>
            <person name="Tuteja R."/>
            <person name="Spillane C."/>
            <person name="Robinson S.J."/>
            <person name="Links M.G."/>
            <person name="Clarke C."/>
            <person name="Higgins E.E."/>
            <person name="Huebert T."/>
            <person name="Sharpe A.G."/>
            <person name="Parkin I.A."/>
        </authorList>
    </citation>
    <scope>NUCLEOTIDE SEQUENCE [LARGE SCALE GENOMIC DNA]</scope>
    <source>
        <strain evidence="7">cv. DH55</strain>
    </source>
</reference>
<feature type="signal peptide" evidence="6">
    <location>
        <begin position="1"/>
        <end position="21"/>
    </location>
</feature>
<dbReference type="InterPro" id="IPR010264">
    <property type="entry name" value="Self-incomp_S1"/>
</dbReference>
<dbReference type="Proteomes" id="UP000694864">
    <property type="component" value="Chromosome 20"/>
</dbReference>
<dbReference type="Pfam" id="PF05938">
    <property type="entry name" value="Self-incomp_S1"/>
    <property type="match status" value="1"/>
</dbReference>
<dbReference type="RefSeq" id="XP_010495301.1">
    <property type="nucleotide sequence ID" value="XM_010496999.1"/>
</dbReference>
<name>A0ABM0Y4F7_CAMSA</name>
<reference evidence="8" key="2">
    <citation type="submission" date="2025-08" db="UniProtKB">
        <authorList>
            <consortium name="RefSeq"/>
        </authorList>
    </citation>
    <scope>IDENTIFICATION</scope>
    <source>
        <tissue evidence="8">Leaf</tissue>
    </source>
</reference>
<evidence type="ECO:0000256" key="2">
    <source>
        <dbReference type="ARBA" id="ARBA00005581"/>
    </source>
</evidence>
<evidence type="ECO:0000313" key="7">
    <source>
        <dbReference type="Proteomes" id="UP000694864"/>
    </source>
</evidence>
<protein>
    <recommendedName>
        <fullName evidence="6">S-protein homolog</fullName>
    </recommendedName>
</protein>
<dbReference type="PANTHER" id="PTHR31232">
    <property type="match status" value="1"/>
</dbReference>
<evidence type="ECO:0000256" key="6">
    <source>
        <dbReference type="RuleBase" id="RU367044"/>
    </source>
</evidence>
<gene>
    <name evidence="8" type="primary">LOC104772371</name>
</gene>
<evidence type="ECO:0000256" key="3">
    <source>
        <dbReference type="ARBA" id="ARBA00022471"/>
    </source>
</evidence>
<evidence type="ECO:0000256" key="1">
    <source>
        <dbReference type="ARBA" id="ARBA00004613"/>
    </source>
</evidence>
<comment type="subcellular location">
    <subcellularLocation>
        <location evidence="1 6">Secreted</location>
    </subcellularLocation>
</comment>
<evidence type="ECO:0000256" key="5">
    <source>
        <dbReference type="ARBA" id="ARBA00022729"/>
    </source>
</evidence>
<keyword evidence="7" id="KW-1185">Reference proteome</keyword>
<dbReference type="GeneID" id="104772371"/>